<sequence>MKQDECPNKLALLIGPCWTSEATQEALGLPTLSALKARSVGGSILALTTADGVTVYPVCQFGQHNGQIEVNPALLPMLRTLRHFGSWAVAALLQTPAPELGGYSPVEWVAFGNPSEPLAILAKAVAREWAAGDD</sequence>
<protein>
    <recommendedName>
        <fullName evidence="3">Antitoxin Xre/MbcA/ParS-like toxin-binding domain-containing protein</fullName>
    </recommendedName>
</protein>
<dbReference type="Proteomes" id="UP000523955">
    <property type="component" value="Unassembled WGS sequence"/>
</dbReference>
<dbReference type="RefSeq" id="WP_185252644.1">
    <property type="nucleotide sequence ID" value="NZ_JACKXE010000001.1"/>
</dbReference>
<comment type="caution">
    <text evidence="1">The sequence shown here is derived from an EMBL/GenBank/DDBJ whole genome shotgun (WGS) entry which is preliminary data.</text>
</comment>
<proteinExistence type="predicted"/>
<organism evidence="1 2">
    <name type="scientific">Nocardioides luti</name>
    <dbReference type="NCBI Taxonomy" id="2761101"/>
    <lineage>
        <taxon>Bacteria</taxon>
        <taxon>Bacillati</taxon>
        <taxon>Actinomycetota</taxon>
        <taxon>Actinomycetes</taxon>
        <taxon>Propionibacteriales</taxon>
        <taxon>Nocardioidaceae</taxon>
        <taxon>Nocardioides</taxon>
    </lineage>
</organism>
<dbReference type="EMBL" id="JACKXE010000001">
    <property type="protein sequence ID" value="MBB6627491.1"/>
    <property type="molecule type" value="Genomic_DNA"/>
</dbReference>
<accession>A0A7X0VAD9</accession>
<keyword evidence="2" id="KW-1185">Reference proteome</keyword>
<dbReference type="AlphaFoldDB" id="A0A7X0VAD9"/>
<evidence type="ECO:0000313" key="1">
    <source>
        <dbReference type="EMBL" id="MBB6627491.1"/>
    </source>
</evidence>
<gene>
    <name evidence="1" type="ORF">H5V45_09165</name>
</gene>
<reference evidence="1 2" key="1">
    <citation type="submission" date="2020-08" db="EMBL/GenBank/DDBJ databases">
        <authorList>
            <person name="Seo M.-J."/>
        </authorList>
    </citation>
    <scope>NUCLEOTIDE SEQUENCE [LARGE SCALE GENOMIC DNA]</scope>
    <source>
        <strain evidence="1 2">KIGAM211</strain>
    </source>
</reference>
<evidence type="ECO:0000313" key="2">
    <source>
        <dbReference type="Proteomes" id="UP000523955"/>
    </source>
</evidence>
<name>A0A7X0VAD9_9ACTN</name>
<evidence type="ECO:0008006" key="3">
    <source>
        <dbReference type="Google" id="ProtNLM"/>
    </source>
</evidence>